<dbReference type="AlphaFoldDB" id="A0A1Q9EH38"/>
<gene>
    <name evidence="2" type="ORF">AK812_SmicGene9927</name>
</gene>
<feature type="transmembrane region" description="Helical" evidence="1">
    <location>
        <begin position="217"/>
        <end position="238"/>
    </location>
</feature>
<dbReference type="Proteomes" id="UP000186817">
    <property type="component" value="Unassembled WGS sequence"/>
</dbReference>
<evidence type="ECO:0000313" key="3">
    <source>
        <dbReference type="Proteomes" id="UP000186817"/>
    </source>
</evidence>
<comment type="caution">
    <text evidence="2">The sequence shown here is derived from an EMBL/GenBank/DDBJ whole genome shotgun (WGS) entry which is preliminary data.</text>
</comment>
<name>A0A1Q9EH38_SYMMI</name>
<protein>
    <submittedName>
        <fullName evidence="2">Uncharacterized protein</fullName>
    </submittedName>
</protein>
<proteinExistence type="predicted"/>
<evidence type="ECO:0000256" key="1">
    <source>
        <dbReference type="SAM" id="Phobius"/>
    </source>
</evidence>
<sequence length="546" mass="60170">MPPARSWKNEGVELASRRGNEQAAQMLVQAQVTVGFGYRTSSSCVKAMPAAHSSNNEGVELASRGNEQAAQMLVQAQSGEAFVPDSRRRCTLADMRKDLEALQKQQPRWRWRAKVVLAFYALARIAGSLPFTHNIVGCTSYCCPCYEEAVNAGKVCDAILRPLVTGFGLYVFIHRMDRFSVNNHLHKWSLATLCCLALPLCDGSMEHVLILTIKPGLPGLVMLLWEVLCNVLQVYMTILKLRALGWHRTARCCSVLSAIGLLCLVVTVAIFVAPNNDTDYHIELFFIMFIGCFFAVVGIQCWALCRAASRVIMQARGDEAVRWTACLLYANACLVPLGPALSFVSLGAFLQADGLPRTAVTVDVSFQVFNVIILSGMVGSTPMNLETLQKLAAHSGFGLTSGNKRVPFPGHISRGAADCVVSFPGKYSELWDKAVSSADAFSLACVFLTDADRAPWGCQWFEEWKRNVDRAAELQQTLHVFYFQDSKGKGKMHWDQLANEKARHAARKDSGLGASQTAEVAYLDKIGLSYVEHDIMEFEAFLTSQT</sequence>
<keyword evidence="1" id="KW-0812">Transmembrane</keyword>
<accession>A0A1Q9EH38</accession>
<keyword evidence="1" id="KW-1133">Transmembrane helix</keyword>
<feature type="transmembrane region" description="Helical" evidence="1">
    <location>
        <begin position="326"/>
        <end position="352"/>
    </location>
</feature>
<feature type="transmembrane region" description="Helical" evidence="1">
    <location>
        <begin position="250"/>
        <end position="272"/>
    </location>
</feature>
<reference evidence="2 3" key="1">
    <citation type="submission" date="2016-02" db="EMBL/GenBank/DDBJ databases">
        <title>Genome analysis of coral dinoflagellate symbionts highlights evolutionary adaptations to a symbiotic lifestyle.</title>
        <authorList>
            <person name="Aranda M."/>
            <person name="Li Y."/>
            <person name="Liew Y.J."/>
            <person name="Baumgarten S."/>
            <person name="Simakov O."/>
            <person name="Wilson M."/>
            <person name="Piel J."/>
            <person name="Ashoor H."/>
            <person name="Bougouffa S."/>
            <person name="Bajic V.B."/>
            <person name="Ryu T."/>
            <person name="Ravasi T."/>
            <person name="Bayer T."/>
            <person name="Micklem G."/>
            <person name="Kim H."/>
            <person name="Bhak J."/>
            <person name="Lajeunesse T.C."/>
            <person name="Voolstra C.R."/>
        </authorList>
    </citation>
    <scope>NUCLEOTIDE SEQUENCE [LARGE SCALE GENOMIC DNA]</scope>
    <source>
        <strain evidence="2 3">CCMP2467</strain>
    </source>
</reference>
<dbReference type="EMBL" id="LSRX01000153">
    <property type="protein sequence ID" value="OLQ06753.1"/>
    <property type="molecule type" value="Genomic_DNA"/>
</dbReference>
<keyword evidence="1" id="KW-0472">Membrane</keyword>
<dbReference type="OrthoDB" id="431012at2759"/>
<keyword evidence="3" id="KW-1185">Reference proteome</keyword>
<feature type="transmembrane region" description="Helical" evidence="1">
    <location>
        <begin position="284"/>
        <end position="305"/>
    </location>
</feature>
<evidence type="ECO:0000313" key="2">
    <source>
        <dbReference type="EMBL" id="OLQ06753.1"/>
    </source>
</evidence>
<organism evidence="2 3">
    <name type="scientific">Symbiodinium microadriaticum</name>
    <name type="common">Dinoflagellate</name>
    <name type="synonym">Zooxanthella microadriatica</name>
    <dbReference type="NCBI Taxonomy" id="2951"/>
    <lineage>
        <taxon>Eukaryota</taxon>
        <taxon>Sar</taxon>
        <taxon>Alveolata</taxon>
        <taxon>Dinophyceae</taxon>
        <taxon>Suessiales</taxon>
        <taxon>Symbiodiniaceae</taxon>
        <taxon>Symbiodinium</taxon>
    </lineage>
</organism>